<comment type="caution">
    <text evidence="1">The sequence shown here is derived from an EMBL/GenBank/DDBJ whole genome shotgun (WGS) entry which is preliminary data.</text>
</comment>
<sequence length="153" mass="17844">MNNNDILRRLRFVLDYDDAKMLSMFSHTGQTLTNVELHHLLRKEDDKQFVPCIDKVLCRFLDGLIIEKRGLREGSELPKPTKLNNNQIFKKLRVAFELKEQDIINVLALADLRMSKSELGAIFRNPEHKNFKPCGDQMLRNFIKGLSLKYQGK</sequence>
<keyword evidence="2" id="KW-1185">Reference proteome</keyword>
<protein>
    <submittedName>
        <fullName evidence="1">DUF1456 family protein</fullName>
    </submittedName>
</protein>
<evidence type="ECO:0000313" key="2">
    <source>
        <dbReference type="Proteomes" id="UP000281474"/>
    </source>
</evidence>
<reference evidence="1 2" key="1">
    <citation type="submission" date="2018-09" db="EMBL/GenBank/DDBJ databases">
        <title>Phylogeny of the Shewanellaceae, and recommendation for two new genera, Pseudoshewanella and Parashewanella.</title>
        <authorList>
            <person name="Wang G."/>
        </authorList>
    </citation>
    <scope>NUCLEOTIDE SEQUENCE [LARGE SCALE GENOMIC DNA]</scope>
    <source>
        <strain evidence="1 2">C51</strain>
    </source>
</reference>
<dbReference type="PANTHER" id="PTHR37805">
    <property type="entry name" value="CYTOPLASMIC PROTEIN-RELATED"/>
    <property type="match status" value="1"/>
</dbReference>
<dbReference type="InterPro" id="IPR009921">
    <property type="entry name" value="YehS-like"/>
</dbReference>
<accession>A0A3L8Q1H3</accession>
<dbReference type="OrthoDB" id="9788465at2"/>
<dbReference type="Proteomes" id="UP000281474">
    <property type="component" value="Unassembled WGS sequence"/>
</dbReference>
<dbReference type="Pfam" id="PF07308">
    <property type="entry name" value="DUF1456"/>
    <property type="match status" value="2"/>
</dbReference>
<dbReference type="EMBL" id="QZEI01000020">
    <property type="protein sequence ID" value="RLV60162.1"/>
    <property type="molecule type" value="Genomic_DNA"/>
</dbReference>
<dbReference type="AlphaFoldDB" id="A0A3L8Q1H3"/>
<dbReference type="RefSeq" id="WP_121838581.1">
    <property type="nucleotide sequence ID" value="NZ_ML014769.1"/>
</dbReference>
<dbReference type="PANTHER" id="PTHR37805:SF1">
    <property type="entry name" value="CYTOPLASMIC PROTEIN"/>
    <property type="match status" value="1"/>
</dbReference>
<name>A0A3L8Q1H3_9GAMM</name>
<organism evidence="1 2">
    <name type="scientific">Parashewanella curva</name>
    <dbReference type="NCBI Taxonomy" id="2338552"/>
    <lineage>
        <taxon>Bacteria</taxon>
        <taxon>Pseudomonadati</taxon>
        <taxon>Pseudomonadota</taxon>
        <taxon>Gammaproteobacteria</taxon>
        <taxon>Alteromonadales</taxon>
        <taxon>Shewanellaceae</taxon>
        <taxon>Parashewanella</taxon>
    </lineage>
</organism>
<evidence type="ECO:0000313" key="1">
    <source>
        <dbReference type="EMBL" id="RLV60162.1"/>
    </source>
</evidence>
<gene>
    <name evidence="1" type="ORF">D5018_08490</name>
</gene>
<proteinExistence type="predicted"/>